<dbReference type="Proteomes" id="UP001596411">
    <property type="component" value="Unassembled WGS sequence"/>
</dbReference>
<dbReference type="EMBL" id="JBHSZP010000049">
    <property type="protein sequence ID" value="MFC7091868.1"/>
    <property type="molecule type" value="Genomic_DNA"/>
</dbReference>
<reference evidence="2" key="1">
    <citation type="journal article" date="2019" name="Int. J. Syst. Evol. Microbiol.">
        <title>The Global Catalogue of Microorganisms (GCM) 10K type strain sequencing project: providing services to taxonomists for standard genome sequencing and annotation.</title>
        <authorList>
            <consortium name="The Broad Institute Genomics Platform"/>
            <consortium name="The Broad Institute Genome Sequencing Center for Infectious Disease"/>
            <person name="Wu L."/>
            <person name="Ma J."/>
        </authorList>
    </citation>
    <scope>NUCLEOTIDE SEQUENCE [LARGE SCALE GENOMIC DNA]</scope>
    <source>
        <strain evidence="2">CGMCC 1.13666</strain>
    </source>
</reference>
<evidence type="ECO:0000313" key="2">
    <source>
        <dbReference type="Proteomes" id="UP001596411"/>
    </source>
</evidence>
<organism evidence="1 2">
    <name type="scientific">Halomonas salifodinae</name>
    <dbReference type="NCBI Taxonomy" id="438745"/>
    <lineage>
        <taxon>Bacteria</taxon>
        <taxon>Pseudomonadati</taxon>
        <taxon>Pseudomonadota</taxon>
        <taxon>Gammaproteobacteria</taxon>
        <taxon>Oceanospirillales</taxon>
        <taxon>Halomonadaceae</taxon>
        <taxon>Halomonas</taxon>
    </lineage>
</organism>
<name>A0ABW2F443_9GAMM</name>
<keyword evidence="2" id="KW-1185">Reference proteome</keyword>
<sequence length="267" mass="29813">MVSDWRKDFIDSAYQQYFGKGSAKESADKNPYEVWSERIDNEGYGGALDRFADYGEAKLHSKKMSTASGQMDEILERDSPLMQRAATQGKQYANRRGLLNSSMGAQASQSAMIDAATPIAQQDAGYRQDLGRMERGDQYTQSQMKLGHEQDLGRMERGDQYTQSQMKLGHEQDLGRMERGHGQEMQKLLGTSQANAWGVMANNATDIVAQSMDAINQIQTNPNITAADKSKMIKQVTDMRDTDIQFQQNLYSSLSSYLKSAGVFPSL</sequence>
<accession>A0ABW2F443</accession>
<evidence type="ECO:0000313" key="1">
    <source>
        <dbReference type="EMBL" id="MFC7091868.1"/>
    </source>
</evidence>
<proteinExistence type="predicted"/>
<comment type="caution">
    <text evidence="1">The sequence shown here is derived from an EMBL/GenBank/DDBJ whole genome shotgun (WGS) entry which is preliminary data.</text>
</comment>
<protein>
    <submittedName>
        <fullName evidence="1">Uncharacterized protein</fullName>
    </submittedName>
</protein>
<gene>
    <name evidence="1" type="ORF">ACFQH5_20190</name>
</gene>
<dbReference type="RefSeq" id="WP_346064154.1">
    <property type="nucleotide sequence ID" value="NZ_BAAADR010000045.1"/>
</dbReference>